<dbReference type="Proteomes" id="UP000604046">
    <property type="component" value="Unassembled WGS sequence"/>
</dbReference>
<protein>
    <recommendedName>
        <fullName evidence="4">DNA topoisomerase (ATP-hydrolyzing)</fullName>
        <ecNumber evidence="4">5.6.2.2</ecNumber>
    </recommendedName>
</protein>
<evidence type="ECO:0000256" key="7">
    <source>
        <dbReference type="ARBA" id="ARBA00023029"/>
    </source>
</evidence>
<dbReference type="GO" id="GO:0000819">
    <property type="term" value="P:sister chromatid segregation"/>
    <property type="evidence" value="ECO:0007669"/>
    <property type="project" value="TreeGrafter"/>
</dbReference>
<evidence type="ECO:0000256" key="12">
    <source>
        <dbReference type="SAM" id="MobiDB-lite"/>
    </source>
</evidence>
<feature type="chain" id="PRO_5032768486" description="DNA topoisomerase (ATP-hydrolyzing)" evidence="14">
    <location>
        <begin position="31"/>
        <end position="1859"/>
    </location>
</feature>
<comment type="similarity">
    <text evidence="3">Belongs to the type II topoisomerase family.</text>
</comment>
<dbReference type="PRINTS" id="PR01158">
    <property type="entry name" value="TOPISMRASEII"/>
</dbReference>
<dbReference type="SUPFAM" id="SSF56719">
    <property type="entry name" value="Type II DNA topoisomerase"/>
    <property type="match status" value="1"/>
</dbReference>
<dbReference type="InterPro" id="IPR013759">
    <property type="entry name" value="Topo_IIA_B_C"/>
</dbReference>
<dbReference type="GO" id="GO:0008168">
    <property type="term" value="F:methyltransferase activity"/>
    <property type="evidence" value="ECO:0007669"/>
    <property type="project" value="InterPro"/>
</dbReference>
<dbReference type="GO" id="GO:0005634">
    <property type="term" value="C:nucleus"/>
    <property type="evidence" value="ECO:0007669"/>
    <property type="project" value="TreeGrafter"/>
</dbReference>
<keyword evidence="11" id="KW-0175">Coiled coil</keyword>
<evidence type="ECO:0000256" key="4">
    <source>
        <dbReference type="ARBA" id="ARBA00012895"/>
    </source>
</evidence>
<evidence type="ECO:0000256" key="5">
    <source>
        <dbReference type="ARBA" id="ARBA00022741"/>
    </source>
</evidence>
<evidence type="ECO:0000256" key="14">
    <source>
        <dbReference type="SAM" id="SignalP"/>
    </source>
</evidence>
<keyword evidence="9 10" id="KW-0413">Isomerase</keyword>
<evidence type="ECO:0000256" key="1">
    <source>
        <dbReference type="ARBA" id="ARBA00000185"/>
    </source>
</evidence>
<dbReference type="PANTHER" id="PTHR10169">
    <property type="entry name" value="DNA TOPOISOMERASE/GYRASE"/>
    <property type="match status" value="1"/>
</dbReference>
<dbReference type="EC" id="5.6.2.2" evidence="4"/>
<dbReference type="SUPFAM" id="SSF101904">
    <property type="entry name" value="GyrA/ParC C-terminal domain-like"/>
    <property type="match status" value="1"/>
</dbReference>
<proteinExistence type="inferred from homology"/>
<dbReference type="InterPro" id="IPR013758">
    <property type="entry name" value="Topo_IIA_A/C_ab"/>
</dbReference>
<dbReference type="PROSITE" id="PS52040">
    <property type="entry name" value="TOPO_IIA"/>
    <property type="match status" value="1"/>
</dbReference>
<feature type="coiled-coil region" evidence="11">
    <location>
        <begin position="1551"/>
        <end position="1615"/>
    </location>
</feature>
<dbReference type="InterPro" id="IPR035516">
    <property type="entry name" value="Gyrase/topoIV_suA_C"/>
</dbReference>
<dbReference type="InterPro" id="IPR013757">
    <property type="entry name" value="Topo_IIA_A_a_sf"/>
</dbReference>
<dbReference type="InterPro" id="IPR050634">
    <property type="entry name" value="DNA_Topoisomerase_II"/>
</dbReference>
<keyword evidence="17" id="KW-1185">Reference proteome</keyword>
<dbReference type="GO" id="GO:0003677">
    <property type="term" value="F:DNA binding"/>
    <property type="evidence" value="ECO:0007669"/>
    <property type="project" value="UniProtKB-UniRule"/>
</dbReference>
<gene>
    <name evidence="16" type="primary">TOP2</name>
    <name evidence="16" type="ORF">SNAT2548_LOCUS15962</name>
</gene>
<name>A0A812NEY4_9DINO</name>
<dbReference type="GO" id="GO:0000712">
    <property type="term" value="P:resolution of meiotic recombination intermediates"/>
    <property type="evidence" value="ECO:0007669"/>
    <property type="project" value="TreeGrafter"/>
</dbReference>
<evidence type="ECO:0000256" key="9">
    <source>
        <dbReference type="ARBA" id="ARBA00023235"/>
    </source>
</evidence>
<keyword evidence="6" id="KW-0067">ATP-binding</keyword>
<feature type="transmembrane region" description="Helical" evidence="13">
    <location>
        <begin position="333"/>
        <end position="360"/>
    </location>
</feature>
<comment type="caution">
    <text evidence="16">The sequence shown here is derived from an EMBL/GenBank/DDBJ whole genome shotgun (WGS) entry which is preliminary data.</text>
</comment>
<accession>A0A812NEY4</accession>
<feature type="region of interest" description="Disordered" evidence="12">
    <location>
        <begin position="464"/>
        <end position="488"/>
    </location>
</feature>
<dbReference type="Gene3D" id="2.120.10.90">
    <property type="entry name" value="DNA gyrase/topoisomerase IV, subunit A, C-terminal"/>
    <property type="match status" value="1"/>
</dbReference>
<dbReference type="CDD" id="cd00187">
    <property type="entry name" value="TOP4c"/>
    <property type="match status" value="1"/>
</dbReference>
<reference evidence="16" key="1">
    <citation type="submission" date="2021-02" db="EMBL/GenBank/DDBJ databases">
        <authorList>
            <person name="Dougan E. K."/>
            <person name="Rhodes N."/>
            <person name="Thang M."/>
            <person name="Chan C."/>
        </authorList>
    </citation>
    <scope>NUCLEOTIDE SEQUENCE</scope>
</reference>
<evidence type="ECO:0000256" key="8">
    <source>
        <dbReference type="ARBA" id="ARBA00023125"/>
    </source>
</evidence>
<dbReference type="InterPro" id="IPR007848">
    <property type="entry name" value="Small_mtfrase_dom"/>
</dbReference>
<dbReference type="FunFam" id="3.90.199.10:FF:000002">
    <property type="entry name" value="DNA topoisomerase 2"/>
    <property type="match status" value="1"/>
</dbReference>
<sequence>MPRIHSASCRLPPAALWVVWVFTSFQLCRRQFSSVWHSDAMIPRLGRPGRVAGKVRRCAQAVQPQPTASGEPVVLDRLCRGWSIHQVRSGYRFNGDDILLAREAWRAAPKARHLLDLGAGTGSVGLFWLAQQPDQSRLTAVEAQEESTELMNRSVQLLGLQPRVRIIHGDLRDEGIVQGFRAQFDLVTANPPYILPGDRKLPAHSQRRYCYYELRGGPREFAQTASRALTDEGKFCMVHVASRSSDVDRALVDVGLKTVRRLTAFSRGEPKWQVLVCSRSPSETAVDEEELIVRDESGRWTKDWDAICLEMGAFQKLEWKEQERLSWLRDRDAFAVATALVLCTGNIHIGLLLLGILGLYSQRPSRVRFLLSLPVAYVLVFPKWCRDEFISRSTWDSSYLRRLVLRCVPVLQKPRFDGSLSFRKHMVAYDWGSEDRWVNVYLEGTEKDDLSKVGLWEPVRPAVLPPTRTQDQGDLSNGTATGAGAAPDSSLSGLEGALAVLVERVGGTPPSLTSLESLQSIRLVELLRRELGMVATSAMVLRCPDVEALARALQEAEGPNAASQDGFQPDEEGAYRLYFMEFGKSPVDWCVRYGGPGHLDLDALQRASDRVVARHSALRTTQSRDEAMREAMDRAGAMWQLVCSAYGTSSWKWSAARSIMGAVLFAAWPRTMLNSPEHARVQVRLPDPELVVRDPKYVNLSDADYMFWIAAPLRNQYWPYQICAVPVIRKGTLPAGMPVAQAARTLPPEDVTWFIHAGITHAYSDGASGNALLTDLMRIYAEEAGLCARPPVEPPAPPEHLALLQHRLRRSLVGRLRGEDNANDDVYHEIVCEDWGRRPGFSKRIKLEPPIMNALHVAASSVIGCSIDIAWLAAVVGSLLRLFPDQHRFQLILKCACRDGPGQNEMVGFLSEQRVFPVDVGDSRHATLMDVVCAIESVRRARTWRAPVPFEAGICVYVNIVGSMTDGLPVECSQVVRAATGTSSQTEAYAHLNLRLDQLSQRDWDFRIFHWDKAWGWSWCSEFAPVLAAVIADMAECPLEPLVPAPVLPWRRLQMQPDPASSKRKDPPSPPDMAPLARSSSTPPPKEWIGSCSAEVYVDHSQPTLTYDDFVNKELVLWAKYDVERAIPSLVDGLKPGQRKVLFGAFLKKLTQEMKVAQLSGFVAEKSAYHHGETSLQGTIIGMAQHFVGSNNVNLLQPCGQFGTRNQGGKDHAASRYIFTKLSPAARCFFPAEDDPVLEYQSEEGQRIEPRWYCPVIPLVLVNGAEGIGVGWSTAVPNYNPRDLIANVRRHLRGEPLEPMTPWYRGFRGAITAVADKSGRFETVGVAQRHGSTRIEVTELPVRKWTQDYKEWVLEQMQAQAGKRAMISEFREYHTENTVHFSLSMLPDKVAQAEQRGLEKTLHLKSSLSTTNMHLFDASGRLKKYESPEDILQDFAKVRMELYAKRKEHCIGKLSREVATLTDKAKFIRLVVDGQLEVADRPSRKVCNDMRRFGLRTKQEIEAGVEERSNSSGSFLTSPRRRLRSVIDVMDADVDLAGPQGYDYLLKLKLWTLTEERLAALEQQVEAKNQQLEELKATTLEQLWEKDLVRLEAALDGVEAEERKEQQEAVRLMKKAGYFEDDASVNRQCVLILSDGFSQIKRIRTDRWKGARRGAGRSIAQAKKKKKAKDAPASGDDGEGEDVDMDEDDLTDAISAAFACREFDALLAFTRKGKVFRMQALDVPLMHGKQSSVPIAELAPKLPDDDCIASVIVVPHGALKDQGHEFAVTVTANGLVKKIPLSCFRGLKDKQAVTVITYGDVFQCVSSCKTYQQMINMSHGGSGKAFMTFYYVVYGAHQDLLVMTAKSGTTLCTSLLLGT</sequence>
<dbReference type="SMART" id="SM00434">
    <property type="entry name" value="TOP4c"/>
    <property type="match status" value="1"/>
</dbReference>
<feature type="compositionally biased region" description="Acidic residues" evidence="12">
    <location>
        <begin position="1676"/>
        <end position="1686"/>
    </location>
</feature>
<evidence type="ECO:0000256" key="3">
    <source>
        <dbReference type="ARBA" id="ARBA00011080"/>
    </source>
</evidence>
<keyword evidence="8 10" id="KW-0238">DNA-binding</keyword>
<evidence type="ECO:0000259" key="15">
    <source>
        <dbReference type="PROSITE" id="PS52040"/>
    </source>
</evidence>
<dbReference type="OrthoDB" id="424831at2759"/>
<keyword evidence="13" id="KW-1133">Transmembrane helix</keyword>
<dbReference type="GO" id="GO:0005524">
    <property type="term" value="F:ATP binding"/>
    <property type="evidence" value="ECO:0007669"/>
    <property type="project" value="UniProtKB-KW"/>
</dbReference>
<dbReference type="SUPFAM" id="SSF52777">
    <property type="entry name" value="CoA-dependent acyltransferases"/>
    <property type="match status" value="1"/>
</dbReference>
<keyword evidence="5" id="KW-0547">Nucleotide-binding</keyword>
<dbReference type="FunFam" id="3.30.1360.40:FF:000003">
    <property type="entry name" value="DNA topoisomerase 2"/>
    <property type="match status" value="1"/>
</dbReference>
<keyword evidence="7 10" id="KW-0799">Topoisomerase</keyword>
<evidence type="ECO:0000256" key="10">
    <source>
        <dbReference type="PROSITE-ProRule" id="PRU01384"/>
    </source>
</evidence>
<dbReference type="SUPFAM" id="SSF53335">
    <property type="entry name" value="S-adenosyl-L-methionine-dependent methyltransferases"/>
    <property type="match status" value="1"/>
</dbReference>
<dbReference type="PANTHER" id="PTHR10169:SF38">
    <property type="entry name" value="DNA TOPOISOMERASE 2"/>
    <property type="match status" value="1"/>
</dbReference>
<feature type="domain" description="Topo IIA-type catalytic" evidence="15">
    <location>
        <begin position="1127"/>
        <end position="1588"/>
    </location>
</feature>
<feature type="region of interest" description="Disordered" evidence="12">
    <location>
        <begin position="1649"/>
        <end position="1686"/>
    </location>
</feature>
<dbReference type="Gene3D" id="3.30.1360.40">
    <property type="match status" value="1"/>
</dbReference>
<evidence type="ECO:0000256" key="11">
    <source>
        <dbReference type="SAM" id="Coils"/>
    </source>
</evidence>
<dbReference type="Gene3D" id="3.40.50.150">
    <property type="entry name" value="Vaccinia Virus protein VP39"/>
    <property type="match status" value="1"/>
</dbReference>
<dbReference type="EMBL" id="CAJNDS010002069">
    <property type="protein sequence ID" value="CAE7303561.1"/>
    <property type="molecule type" value="Genomic_DNA"/>
</dbReference>
<evidence type="ECO:0000313" key="16">
    <source>
        <dbReference type="EMBL" id="CAE7303561.1"/>
    </source>
</evidence>
<feature type="region of interest" description="Disordered" evidence="12">
    <location>
        <begin position="1056"/>
        <end position="1086"/>
    </location>
</feature>
<dbReference type="Pfam" id="PF05175">
    <property type="entry name" value="MTS"/>
    <property type="match status" value="1"/>
</dbReference>
<dbReference type="GO" id="GO:0003918">
    <property type="term" value="F:DNA topoisomerase type II (double strand cut, ATP-hydrolyzing) activity"/>
    <property type="evidence" value="ECO:0007669"/>
    <property type="project" value="UniProtKB-EC"/>
</dbReference>
<organism evidence="16 17">
    <name type="scientific">Symbiodinium natans</name>
    <dbReference type="NCBI Taxonomy" id="878477"/>
    <lineage>
        <taxon>Eukaryota</taxon>
        <taxon>Sar</taxon>
        <taxon>Alveolata</taxon>
        <taxon>Dinophyceae</taxon>
        <taxon>Suessiales</taxon>
        <taxon>Symbiodiniaceae</taxon>
        <taxon>Symbiodinium</taxon>
    </lineage>
</organism>
<comment type="catalytic activity">
    <reaction evidence="1 10">
        <text>ATP-dependent breakage, passage and rejoining of double-stranded DNA.</text>
        <dbReference type="EC" id="5.6.2.2"/>
    </reaction>
</comment>
<comment type="cofactor">
    <cofactor evidence="2">
        <name>Mg(2+)</name>
        <dbReference type="ChEBI" id="CHEBI:18420"/>
    </cofactor>
</comment>
<dbReference type="Gene3D" id="3.30.559.10">
    <property type="entry name" value="Chloramphenicol acetyltransferase-like domain"/>
    <property type="match status" value="1"/>
</dbReference>
<dbReference type="Gene3D" id="1.10.268.10">
    <property type="entry name" value="Topoisomerase, domain 3"/>
    <property type="match status" value="1"/>
</dbReference>
<dbReference type="Pfam" id="PF00521">
    <property type="entry name" value="DNA_topoisoIV"/>
    <property type="match status" value="1"/>
</dbReference>
<dbReference type="InterPro" id="IPR023213">
    <property type="entry name" value="CAT-like_dom_sf"/>
</dbReference>
<dbReference type="Gene3D" id="3.40.50.670">
    <property type="match status" value="1"/>
</dbReference>
<feature type="active site" description="O-(5'-phospho-DNA)-tyrosine intermediate" evidence="10">
    <location>
        <position position="1217"/>
    </location>
</feature>
<evidence type="ECO:0000256" key="2">
    <source>
        <dbReference type="ARBA" id="ARBA00001946"/>
    </source>
</evidence>
<feature type="compositionally biased region" description="Polar residues" evidence="12">
    <location>
        <begin position="467"/>
        <end position="480"/>
    </location>
</feature>
<dbReference type="CDD" id="cd02440">
    <property type="entry name" value="AdoMet_MTases"/>
    <property type="match status" value="1"/>
</dbReference>
<evidence type="ECO:0000313" key="17">
    <source>
        <dbReference type="Proteomes" id="UP000604046"/>
    </source>
</evidence>
<evidence type="ECO:0000256" key="13">
    <source>
        <dbReference type="SAM" id="Phobius"/>
    </source>
</evidence>
<dbReference type="InterPro" id="IPR002205">
    <property type="entry name" value="Topo_IIA_dom_A"/>
</dbReference>
<keyword evidence="13" id="KW-0472">Membrane</keyword>
<keyword evidence="14" id="KW-0732">Signal</keyword>
<dbReference type="InterPro" id="IPR001154">
    <property type="entry name" value="TopoII_euk"/>
</dbReference>
<feature type="signal peptide" evidence="14">
    <location>
        <begin position="1"/>
        <end position="30"/>
    </location>
</feature>
<keyword evidence="13" id="KW-0812">Transmembrane</keyword>
<dbReference type="InterPro" id="IPR029063">
    <property type="entry name" value="SAM-dependent_MTases_sf"/>
</dbReference>
<dbReference type="InterPro" id="IPR013760">
    <property type="entry name" value="Topo_IIA-like_dom_sf"/>
</dbReference>
<dbReference type="GO" id="GO:0006265">
    <property type="term" value="P:DNA topological change"/>
    <property type="evidence" value="ECO:0007669"/>
    <property type="project" value="UniProtKB-UniRule"/>
</dbReference>
<dbReference type="Gene3D" id="3.90.199.10">
    <property type="entry name" value="Topoisomerase II, domain 5"/>
    <property type="match status" value="1"/>
</dbReference>
<evidence type="ECO:0000256" key="6">
    <source>
        <dbReference type="ARBA" id="ARBA00022840"/>
    </source>
</evidence>